<dbReference type="InterPro" id="IPR005653">
    <property type="entry name" value="OstA-like_N"/>
</dbReference>
<evidence type="ECO:0000259" key="1">
    <source>
        <dbReference type="Pfam" id="PF03968"/>
    </source>
</evidence>
<sequence>MIFFSFQTIGRESGQTEITTDDGIEVFNKEKYYLLKTNVKIISDEYELNADLVKAYFNKDLYDITRIFSEGKVILNSSKGIKASGEKIDFDIINEDLQIFGKNSLFINNELNMTSDKEIKINNTTGNFKINGPNSRLKTNKIDITGYLIEGKFTQLENVNEVELLNVEDETQINIKTETLDMYALRAEYDKKNNIIELFDNVKILRDNESISGNYAKINTLTESYKVTSKESGKVKVLLDKTDE</sequence>
<dbReference type="Pfam" id="PF03968">
    <property type="entry name" value="LptD_N"/>
    <property type="match status" value="1"/>
</dbReference>
<proteinExistence type="predicted"/>
<name>A0A382DFE0_9ZZZZ</name>
<reference evidence="2" key="1">
    <citation type="submission" date="2018-05" db="EMBL/GenBank/DDBJ databases">
        <authorList>
            <person name="Lanie J.A."/>
            <person name="Ng W.-L."/>
            <person name="Kazmierczak K.M."/>
            <person name="Andrzejewski T.M."/>
            <person name="Davidsen T.M."/>
            <person name="Wayne K.J."/>
            <person name="Tettelin H."/>
            <person name="Glass J.I."/>
            <person name="Rusch D."/>
            <person name="Podicherti R."/>
            <person name="Tsui H.-C.T."/>
            <person name="Winkler M.E."/>
        </authorList>
    </citation>
    <scope>NUCLEOTIDE SEQUENCE</scope>
</reference>
<protein>
    <recommendedName>
        <fullName evidence="1">Organic solvent tolerance-like N-terminal domain-containing protein</fullName>
    </recommendedName>
</protein>
<evidence type="ECO:0000313" key="2">
    <source>
        <dbReference type="EMBL" id="SVB36381.1"/>
    </source>
</evidence>
<dbReference type="Gene3D" id="2.60.450.10">
    <property type="entry name" value="Lipopolysaccharide (LPS) transport protein A like domain"/>
    <property type="match status" value="1"/>
</dbReference>
<accession>A0A382DFE0</accession>
<feature type="domain" description="Organic solvent tolerance-like N-terminal" evidence="1">
    <location>
        <begin position="114"/>
        <end position="221"/>
    </location>
</feature>
<gene>
    <name evidence="2" type="ORF">METZ01_LOCUS189235</name>
</gene>
<organism evidence="2">
    <name type="scientific">marine metagenome</name>
    <dbReference type="NCBI Taxonomy" id="408172"/>
    <lineage>
        <taxon>unclassified sequences</taxon>
        <taxon>metagenomes</taxon>
        <taxon>ecological metagenomes</taxon>
    </lineage>
</organism>
<dbReference type="EMBL" id="UINC01038819">
    <property type="protein sequence ID" value="SVB36381.1"/>
    <property type="molecule type" value="Genomic_DNA"/>
</dbReference>
<dbReference type="AlphaFoldDB" id="A0A382DFE0"/>